<keyword evidence="2" id="KW-1185">Reference proteome</keyword>
<evidence type="ECO:0000313" key="1">
    <source>
        <dbReference type="EMBL" id="KAI3362697.1"/>
    </source>
</evidence>
<reference evidence="1" key="1">
    <citation type="submission" date="2022-04" db="EMBL/GenBank/DDBJ databases">
        <title>Jade perch genome.</title>
        <authorList>
            <person name="Chao B."/>
        </authorList>
    </citation>
    <scope>NUCLEOTIDE SEQUENCE</scope>
    <source>
        <strain evidence="1">CB-2022</strain>
    </source>
</reference>
<gene>
    <name evidence="1" type="ORF">L3Q82_001764</name>
</gene>
<comment type="caution">
    <text evidence="1">The sequence shown here is derived from an EMBL/GenBank/DDBJ whole genome shotgun (WGS) entry which is preliminary data.</text>
</comment>
<name>A0ACB8W3X6_9TELE</name>
<dbReference type="Proteomes" id="UP000831701">
    <property type="component" value="Chromosome 14"/>
</dbReference>
<proteinExistence type="predicted"/>
<sequence>MTDCITEYIRFCEDTTMPAQTVYCFSNNKPWRTSDLKALLNKKKRAFRSGDREEQWRVQHELRDMLRTCKDNYRRKLEAKLSQQNNVRDVWTGMKHITGMKGKDRQTSGSLDRANQFNHFLQEEEDAFTATTDQGGGGGRGGGLQIPGSGDWRQLGAAGSRRGAADGPGANSALMEPEP</sequence>
<evidence type="ECO:0000313" key="2">
    <source>
        <dbReference type="Proteomes" id="UP000831701"/>
    </source>
</evidence>
<organism evidence="1 2">
    <name type="scientific">Scortum barcoo</name>
    <name type="common">barcoo grunter</name>
    <dbReference type="NCBI Taxonomy" id="214431"/>
    <lineage>
        <taxon>Eukaryota</taxon>
        <taxon>Metazoa</taxon>
        <taxon>Chordata</taxon>
        <taxon>Craniata</taxon>
        <taxon>Vertebrata</taxon>
        <taxon>Euteleostomi</taxon>
        <taxon>Actinopterygii</taxon>
        <taxon>Neopterygii</taxon>
        <taxon>Teleostei</taxon>
        <taxon>Neoteleostei</taxon>
        <taxon>Acanthomorphata</taxon>
        <taxon>Eupercaria</taxon>
        <taxon>Centrarchiformes</taxon>
        <taxon>Terapontoidei</taxon>
        <taxon>Terapontidae</taxon>
        <taxon>Scortum</taxon>
    </lineage>
</organism>
<dbReference type="EMBL" id="CM041544">
    <property type="protein sequence ID" value="KAI3362697.1"/>
    <property type="molecule type" value="Genomic_DNA"/>
</dbReference>
<protein>
    <submittedName>
        <fullName evidence="1">Uncharacterized protein</fullName>
    </submittedName>
</protein>
<accession>A0ACB8W3X6</accession>